<gene>
    <name evidence="2" type="ORF">ISN44_As08g007430</name>
</gene>
<name>A0A8T2B375_ARASU</name>
<sequence length="338" mass="38647">MDLITETESENIADSSLWLHNSKSLAEILTEINQNVQRMLRLIEESEEPESTEKFLCLYQSLGETYNDLNQELLNGLLKLPCSLVTSMGALSSFKPDMSPDLESGTSYSSLKHQLVSTTSSEKSQSLKLHGEVEKNDSASLLADMFCAELETARRELEARNVDIETEKRHVLDLESKLSDSSHKIENLESELDEVKECLGVSEAEVSKLMEMLSGCKTEKAKLQTDNADDLLDSLRTELRSREIQIEQMEEYLNQVLCLKETEIISESGTDKNVVEELRARVELLEKQEELQRNVITEREEEKREAIRQLCFSLDHYMNRYLELVRSLSDNKKVCLVK</sequence>
<feature type="coiled-coil region" evidence="1">
    <location>
        <begin position="232"/>
        <end position="305"/>
    </location>
</feature>
<dbReference type="Proteomes" id="UP000694251">
    <property type="component" value="Chromosome 8"/>
</dbReference>
<evidence type="ECO:0008006" key="4">
    <source>
        <dbReference type="Google" id="ProtNLM"/>
    </source>
</evidence>
<dbReference type="GO" id="GO:0005200">
    <property type="term" value="F:structural constituent of cytoskeleton"/>
    <property type="evidence" value="ECO:0007669"/>
    <property type="project" value="TreeGrafter"/>
</dbReference>
<evidence type="ECO:0000313" key="2">
    <source>
        <dbReference type="EMBL" id="KAG7581000.1"/>
    </source>
</evidence>
<dbReference type="PANTHER" id="PTHR47357:SF1">
    <property type="entry name" value="SPINDLE POLE BODY COMPONENT 110"/>
    <property type="match status" value="1"/>
</dbReference>
<dbReference type="AlphaFoldDB" id="A0A8T2B375"/>
<feature type="coiled-coil region" evidence="1">
    <location>
        <begin position="147"/>
        <end position="205"/>
    </location>
</feature>
<protein>
    <recommendedName>
        <fullName evidence="4">NAB domain-containing protein</fullName>
    </recommendedName>
</protein>
<dbReference type="OrthoDB" id="1898513at2759"/>
<evidence type="ECO:0000256" key="1">
    <source>
        <dbReference type="SAM" id="Coils"/>
    </source>
</evidence>
<dbReference type="EMBL" id="JAEFBJ010000008">
    <property type="protein sequence ID" value="KAG7581000.1"/>
    <property type="molecule type" value="Genomic_DNA"/>
</dbReference>
<keyword evidence="3" id="KW-1185">Reference proteome</keyword>
<dbReference type="GO" id="GO:0005856">
    <property type="term" value="C:cytoskeleton"/>
    <property type="evidence" value="ECO:0007669"/>
    <property type="project" value="TreeGrafter"/>
</dbReference>
<proteinExistence type="predicted"/>
<evidence type="ECO:0000313" key="3">
    <source>
        <dbReference type="Proteomes" id="UP000694251"/>
    </source>
</evidence>
<organism evidence="2 3">
    <name type="scientific">Arabidopsis suecica</name>
    <name type="common">Swedish thale-cress</name>
    <name type="synonym">Cardaminopsis suecica</name>
    <dbReference type="NCBI Taxonomy" id="45249"/>
    <lineage>
        <taxon>Eukaryota</taxon>
        <taxon>Viridiplantae</taxon>
        <taxon>Streptophyta</taxon>
        <taxon>Embryophyta</taxon>
        <taxon>Tracheophyta</taxon>
        <taxon>Spermatophyta</taxon>
        <taxon>Magnoliopsida</taxon>
        <taxon>eudicotyledons</taxon>
        <taxon>Gunneridae</taxon>
        <taxon>Pentapetalae</taxon>
        <taxon>rosids</taxon>
        <taxon>malvids</taxon>
        <taxon>Brassicales</taxon>
        <taxon>Brassicaceae</taxon>
        <taxon>Camelineae</taxon>
        <taxon>Arabidopsis</taxon>
    </lineage>
</organism>
<dbReference type="EMBL" id="JAEFBJ010000008">
    <property type="protein sequence ID" value="KAG7580999.1"/>
    <property type="molecule type" value="Genomic_DNA"/>
</dbReference>
<accession>A0A8T2B375</accession>
<dbReference type="PANTHER" id="PTHR47357">
    <property type="entry name" value="COP1-INTERACTIVE PROTEIN 1"/>
    <property type="match status" value="1"/>
</dbReference>
<comment type="caution">
    <text evidence="2">The sequence shown here is derived from an EMBL/GenBank/DDBJ whole genome shotgun (WGS) entry which is preliminary data.</text>
</comment>
<keyword evidence="1" id="KW-0175">Coiled coil</keyword>
<reference evidence="2 3" key="1">
    <citation type="submission" date="2020-12" db="EMBL/GenBank/DDBJ databases">
        <title>Concerted genomic and epigenomic changes stabilize Arabidopsis allopolyploids.</title>
        <authorList>
            <person name="Chen Z."/>
        </authorList>
    </citation>
    <scope>NUCLEOTIDE SEQUENCE [LARGE SCALE GENOMIC DNA]</scope>
    <source>
        <strain evidence="2">As9502</strain>
        <tissue evidence="2">Leaf</tissue>
    </source>
</reference>